<dbReference type="AlphaFoldDB" id="A0A7W6JT96"/>
<comment type="caution">
    <text evidence="2">The sequence shown here is derived from an EMBL/GenBank/DDBJ whole genome shotgun (WGS) entry which is preliminary data.</text>
</comment>
<dbReference type="EMBL" id="JACIEH010000002">
    <property type="protein sequence ID" value="MBB4099192.1"/>
    <property type="molecule type" value="Genomic_DNA"/>
</dbReference>
<feature type="domain" description="Gp5/Type VI secretion system Vgr protein OB-fold" evidence="1">
    <location>
        <begin position="19"/>
        <end position="93"/>
    </location>
</feature>
<protein>
    <submittedName>
        <fullName evidence="2">Uncharacterized protein involved in type VI secretion and phage assembly</fullName>
    </submittedName>
</protein>
<dbReference type="RefSeq" id="WP_183998485.1">
    <property type="nucleotide sequence ID" value="NZ_JACIEH010000002.1"/>
</dbReference>
<dbReference type="InterPro" id="IPR037026">
    <property type="entry name" value="Vgr_OB-fold_dom_sf"/>
</dbReference>
<name>A0A7W6JT96_9SPHN</name>
<dbReference type="Pfam" id="PF04717">
    <property type="entry name" value="Phage_base_V"/>
    <property type="match status" value="1"/>
</dbReference>
<accession>A0A7W6JT96</accession>
<reference evidence="2 3" key="1">
    <citation type="submission" date="2020-08" db="EMBL/GenBank/DDBJ databases">
        <title>Genomic Encyclopedia of Type Strains, Phase IV (KMG-IV): sequencing the most valuable type-strain genomes for metagenomic binning, comparative biology and taxonomic classification.</title>
        <authorList>
            <person name="Goeker M."/>
        </authorList>
    </citation>
    <scope>NUCLEOTIDE SEQUENCE [LARGE SCALE GENOMIC DNA]</scope>
    <source>
        <strain evidence="2 3">DSM 101806</strain>
    </source>
</reference>
<sequence length="227" mass="23321">MKPLGIFANPARWMDGAHLGRVVSVADPKNLGRVQVTLLAEDSDGAAEVWARVAVPFAASNCGAFFIPDVGEEVVVMFVGNNADAPVVVGSLWNGKTDVPEALSGDRVDRWTITGKAGTRIAIVEESSGQEKVEIETPGGAKCTITDASGGSIKFECAGNTITSNTQGVSVESGSTVKVTASKVEVSAGSVKVDAAISTFSGVVKCDTLLSNSVVSTSYTPGAGNIW</sequence>
<dbReference type="Proteomes" id="UP000557392">
    <property type="component" value="Unassembled WGS sequence"/>
</dbReference>
<organism evidence="2 3">
    <name type="scientific">Sphingomonas kyeonggiensis</name>
    <dbReference type="NCBI Taxonomy" id="1268553"/>
    <lineage>
        <taxon>Bacteria</taxon>
        <taxon>Pseudomonadati</taxon>
        <taxon>Pseudomonadota</taxon>
        <taxon>Alphaproteobacteria</taxon>
        <taxon>Sphingomonadales</taxon>
        <taxon>Sphingomonadaceae</taxon>
        <taxon>Sphingomonas</taxon>
    </lineage>
</organism>
<keyword evidence="3" id="KW-1185">Reference proteome</keyword>
<proteinExistence type="predicted"/>
<gene>
    <name evidence="2" type="ORF">GGR46_002756</name>
</gene>
<evidence type="ECO:0000313" key="3">
    <source>
        <dbReference type="Proteomes" id="UP000557392"/>
    </source>
</evidence>
<dbReference type="SUPFAM" id="SSF69255">
    <property type="entry name" value="gp5 N-terminal domain-like"/>
    <property type="match status" value="1"/>
</dbReference>
<dbReference type="Gene3D" id="2.40.50.230">
    <property type="entry name" value="Gp5 N-terminal domain"/>
    <property type="match status" value="1"/>
</dbReference>
<dbReference type="InterPro" id="IPR006531">
    <property type="entry name" value="Gp5/Vgr_OB"/>
</dbReference>
<evidence type="ECO:0000259" key="1">
    <source>
        <dbReference type="Pfam" id="PF04717"/>
    </source>
</evidence>
<evidence type="ECO:0000313" key="2">
    <source>
        <dbReference type="EMBL" id="MBB4099192.1"/>
    </source>
</evidence>